<dbReference type="SMR" id="G3JMW2"/>
<dbReference type="EMBL" id="JH126403">
    <property type="protein sequence ID" value="EGX90144.1"/>
    <property type="molecule type" value="Genomic_DNA"/>
</dbReference>
<dbReference type="PANTHER" id="PTHR48081:SF8">
    <property type="entry name" value="ALPHA_BETA HYDROLASE FOLD-3 DOMAIN-CONTAINING PROTEIN-RELATED"/>
    <property type="match status" value="1"/>
</dbReference>
<dbReference type="Pfam" id="PF07859">
    <property type="entry name" value="Abhydrolase_3"/>
    <property type="match status" value="1"/>
</dbReference>
<feature type="domain" description="Alpha/beta hydrolase fold-3" evidence="2">
    <location>
        <begin position="733"/>
        <end position="943"/>
    </location>
</feature>
<dbReference type="InterPro" id="IPR023213">
    <property type="entry name" value="CAT-like_dom_sf"/>
</dbReference>
<name>G3JMW2_CORMM</name>
<dbReference type="RefSeq" id="XP_006671767.1">
    <property type="nucleotide sequence ID" value="XM_006671704.1"/>
</dbReference>
<dbReference type="InterPro" id="IPR050300">
    <property type="entry name" value="GDXG_lipolytic_enzyme"/>
</dbReference>
<reference evidence="3 4" key="1">
    <citation type="journal article" date="2011" name="Genome Biol.">
        <title>Genome sequence of the insect pathogenic fungus Cordyceps militaris, a valued traditional Chinese medicine.</title>
        <authorList>
            <person name="Zheng P."/>
            <person name="Xia Y."/>
            <person name="Xiao G."/>
            <person name="Xiong C."/>
            <person name="Hu X."/>
            <person name="Zhang S."/>
            <person name="Zheng H."/>
            <person name="Huang Y."/>
            <person name="Zhou Y."/>
            <person name="Wang S."/>
            <person name="Zhao G.P."/>
            <person name="Liu X."/>
            <person name="St Leger R.J."/>
            <person name="Wang C."/>
        </authorList>
    </citation>
    <scope>NUCLEOTIDE SEQUENCE [LARGE SCALE GENOMIC DNA]</scope>
    <source>
        <strain evidence="3 4">CM01</strain>
    </source>
</reference>
<keyword evidence="4" id="KW-1185">Reference proteome</keyword>
<dbReference type="HOGENOM" id="CLU_302677_0_0_1"/>
<organism evidence="3 4">
    <name type="scientific">Cordyceps militaris (strain CM01)</name>
    <name type="common">Caterpillar fungus</name>
    <dbReference type="NCBI Taxonomy" id="983644"/>
    <lineage>
        <taxon>Eukaryota</taxon>
        <taxon>Fungi</taxon>
        <taxon>Dikarya</taxon>
        <taxon>Ascomycota</taxon>
        <taxon>Pezizomycotina</taxon>
        <taxon>Sordariomycetes</taxon>
        <taxon>Hypocreomycetidae</taxon>
        <taxon>Hypocreales</taxon>
        <taxon>Cordycipitaceae</taxon>
        <taxon>Cordyceps</taxon>
    </lineage>
</organism>
<dbReference type="VEuPathDB" id="FungiDB:CCM_06563"/>
<proteinExistence type="predicted"/>
<sequence>MAAKLESPPPPADAAPFDIYPVHMFDNCKSPRSIMMRWMFRVDARLDAAKLRAALTQVLATGDWRKLAGRLHYTETGRLEIHVPHTFTEQDPPFTYTHNDHPTEAFDDNEARRTFPTAAAAGPHVYPQSPRTNESIFAAGSPKTFEEHVARGLPQLGLHITTFKDATLVELTWPHTVMDATGQRELLAAWSLALAGRARSIRPLAGARADVAWAVAEERTAAQLGPDALRDRELLGLGRVLFLGRFVWRMLTGGRADWRVFRLPRTVLGRWRRDGLAQPPRDPATGAPPFVSDGDLICAWLVRLTAAGGWGPRTRYVVAGSVNCRGRIPALAGGVYVQNLLGLYFADIPAAAVAGPGASSLARIALAHRQQVALQTTEDQLRHHFRRRRAAAEAQQDPAVPLYCRADDVLVMCNNLSGLRIGAAADFGPAVVAAAGAEGPASGRVVGHYYLSSDEGNRPMPYFVCLDQDEDGYWIRGNASPQTWVRILEDIGVQGADGVGCEVGVGIVDNACRHRGFVRPVSAQVRETLEAQCRAPEPRQFADFGNGLYHVHNNRGHISLPPCLALLLSPSSSLLPLPSYSISSYASHLTNYTLTMPQPSHPWRATQPLKALCIAFYYLSTPPYLIYLLLKYSLLRRLRPHPGLGLQANVSHPIVRSLFNIITRTRSPRLVAERLPKDRTRVTSVPVPAATLFTGVLAASPSVQPAPLKALWFPNAPAADAAAADLAQETVVLHLPGGGFVVEVGHEAFGRKAADAMLHGGQAARLVWAQYRLASTRGQGFPAAIQDAVSFYAHVLALGYDARNVVLSGDSAGGNAALALLRYLEASRVLPLPRGVMAWSPWVEVTPRAGRDFAATGAAAAGDIITPEFLQWGADAYLPGALTDEVAGYVSPLNRPFETRVPVFLHAGEAEGFCPTVRRFAEQMEEMNGSARVRFHGTPLAVHDLLLVWEGQGMRKEVEAATRESWSRVGGVDNDAGTACSLDSA</sequence>
<dbReference type="GO" id="GO:0016787">
    <property type="term" value="F:hydrolase activity"/>
    <property type="evidence" value="ECO:0007669"/>
    <property type="project" value="UniProtKB-KW"/>
</dbReference>
<dbReference type="PANTHER" id="PTHR48081">
    <property type="entry name" value="AB HYDROLASE SUPERFAMILY PROTEIN C4A8.06C"/>
    <property type="match status" value="1"/>
</dbReference>
<dbReference type="SUPFAM" id="SSF53474">
    <property type="entry name" value="alpha/beta-Hydrolases"/>
    <property type="match status" value="1"/>
</dbReference>
<evidence type="ECO:0000256" key="1">
    <source>
        <dbReference type="ARBA" id="ARBA00022801"/>
    </source>
</evidence>
<dbReference type="KEGG" id="cmt:CCM_06563"/>
<dbReference type="InParanoid" id="G3JMW2"/>
<evidence type="ECO:0000259" key="2">
    <source>
        <dbReference type="Pfam" id="PF07859"/>
    </source>
</evidence>
<dbReference type="InterPro" id="IPR013094">
    <property type="entry name" value="AB_hydrolase_3"/>
</dbReference>
<dbReference type="Gene3D" id="3.30.559.10">
    <property type="entry name" value="Chloramphenicol acetyltransferase-like domain"/>
    <property type="match status" value="2"/>
</dbReference>
<dbReference type="GeneID" id="18168577"/>
<dbReference type="Gene3D" id="3.40.50.1820">
    <property type="entry name" value="alpha/beta hydrolase"/>
    <property type="match status" value="1"/>
</dbReference>
<dbReference type="OrthoDB" id="2152029at2759"/>
<dbReference type="eggNOG" id="KOG1515">
    <property type="taxonomic scope" value="Eukaryota"/>
</dbReference>
<dbReference type="InterPro" id="IPR029058">
    <property type="entry name" value="AB_hydrolase_fold"/>
</dbReference>
<keyword evidence="1 3" id="KW-0378">Hydrolase</keyword>
<accession>G3JMW2</accession>
<evidence type="ECO:0000313" key="3">
    <source>
        <dbReference type="EMBL" id="EGX90144.1"/>
    </source>
</evidence>
<evidence type="ECO:0000313" key="4">
    <source>
        <dbReference type="Proteomes" id="UP000001610"/>
    </source>
</evidence>
<gene>
    <name evidence="3" type="ORF">CCM_06563</name>
</gene>
<protein>
    <submittedName>
        <fullName evidence="3">Alpha/beta hydrolase fold-3</fullName>
    </submittedName>
</protein>
<dbReference type="Proteomes" id="UP000001610">
    <property type="component" value="Unassembled WGS sequence"/>
</dbReference>
<dbReference type="AlphaFoldDB" id="G3JMW2"/>